<dbReference type="SUPFAM" id="SSF48264">
    <property type="entry name" value="Cytochrome P450"/>
    <property type="match status" value="1"/>
</dbReference>
<evidence type="ECO:0000256" key="5">
    <source>
        <dbReference type="ARBA" id="ARBA00023004"/>
    </source>
</evidence>
<accession>A0ABS2QMZ4</accession>
<keyword evidence="3" id="KW-0479">Metal-binding</keyword>
<keyword evidence="7" id="KW-1185">Reference proteome</keyword>
<keyword evidence="2" id="KW-0349">Heme</keyword>
<keyword evidence="4" id="KW-0560">Oxidoreductase</keyword>
<gene>
    <name evidence="6" type="ORF">JOC77_003991</name>
</gene>
<evidence type="ECO:0000256" key="3">
    <source>
        <dbReference type="ARBA" id="ARBA00022723"/>
    </source>
</evidence>
<organism evidence="6 7">
    <name type="scientific">Peribacillus deserti</name>
    <dbReference type="NCBI Taxonomy" id="673318"/>
    <lineage>
        <taxon>Bacteria</taxon>
        <taxon>Bacillati</taxon>
        <taxon>Bacillota</taxon>
        <taxon>Bacilli</taxon>
        <taxon>Bacillales</taxon>
        <taxon>Bacillaceae</taxon>
        <taxon>Peribacillus</taxon>
    </lineage>
</organism>
<dbReference type="InterPro" id="IPR001128">
    <property type="entry name" value="Cyt_P450"/>
</dbReference>
<reference evidence="6 7" key="1">
    <citation type="submission" date="2021-01" db="EMBL/GenBank/DDBJ databases">
        <title>Genomic Encyclopedia of Type Strains, Phase IV (KMG-IV): sequencing the most valuable type-strain genomes for metagenomic binning, comparative biology and taxonomic classification.</title>
        <authorList>
            <person name="Goeker M."/>
        </authorList>
    </citation>
    <scope>NUCLEOTIDE SEQUENCE [LARGE SCALE GENOMIC DNA]</scope>
    <source>
        <strain evidence="6 7">DSM 105482</strain>
    </source>
</reference>
<protein>
    <submittedName>
        <fullName evidence="6">Cytochrome P450</fullName>
    </submittedName>
</protein>
<evidence type="ECO:0000256" key="4">
    <source>
        <dbReference type="ARBA" id="ARBA00023002"/>
    </source>
</evidence>
<dbReference type="PANTHER" id="PTHR24302">
    <property type="entry name" value="CYTOCHROME P450 FAMILY 3"/>
    <property type="match status" value="1"/>
</dbReference>
<proteinExistence type="inferred from homology"/>
<name>A0ABS2QMZ4_9BACI</name>
<keyword evidence="5" id="KW-0408">Iron</keyword>
<sequence length="136" mass="15823">MFVQEVRRFYPFGPFLGARVRTDFTWNNCRFTKGRLVLLDMYGTNHDPRLWEQPYEFSPGFKDWEGSLFDLIPQGGGNPYNGHRCPGESITIEAMKISLDFLANKIAYEVPPQELDFSLTRMPAIPKSRFILKNVR</sequence>
<dbReference type="InterPro" id="IPR036396">
    <property type="entry name" value="Cyt_P450_sf"/>
</dbReference>
<comment type="similarity">
    <text evidence="1">Belongs to the cytochrome P450 family.</text>
</comment>
<dbReference type="InterPro" id="IPR050705">
    <property type="entry name" value="Cytochrome_P450_3A"/>
</dbReference>
<evidence type="ECO:0000256" key="2">
    <source>
        <dbReference type="ARBA" id="ARBA00022617"/>
    </source>
</evidence>
<dbReference type="Gene3D" id="1.10.630.10">
    <property type="entry name" value="Cytochrome P450"/>
    <property type="match status" value="1"/>
</dbReference>
<evidence type="ECO:0000313" key="6">
    <source>
        <dbReference type="EMBL" id="MBM7694528.1"/>
    </source>
</evidence>
<dbReference type="Proteomes" id="UP000823486">
    <property type="component" value="Unassembled WGS sequence"/>
</dbReference>
<evidence type="ECO:0000256" key="1">
    <source>
        <dbReference type="ARBA" id="ARBA00010617"/>
    </source>
</evidence>
<evidence type="ECO:0000313" key="7">
    <source>
        <dbReference type="Proteomes" id="UP000823486"/>
    </source>
</evidence>
<dbReference type="PANTHER" id="PTHR24302:SF15">
    <property type="entry name" value="FATTY-ACID PEROXYGENASE"/>
    <property type="match status" value="1"/>
</dbReference>
<dbReference type="Pfam" id="PF00067">
    <property type="entry name" value="p450"/>
    <property type="match status" value="1"/>
</dbReference>
<comment type="caution">
    <text evidence="6">The sequence shown here is derived from an EMBL/GenBank/DDBJ whole genome shotgun (WGS) entry which is preliminary data.</text>
</comment>
<dbReference type="EMBL" id="JAFBFI010000026">
    <property type="protein sequence ID" value="MBM7694528.1"/>
    <property type="molecule type" value="Genomic_DNA"/>
</dbReference>